<protein>
    <submittedName>
        <fullName evidence="1">Uncharacterized protein</fullName>
    </submittedName>
</protein>
<accession>A0A3M8K676</accession>
<evidence type="ECO:0000313" key="1">
    <source>
        <dbReference type="EMBL" id="RNE48723.1"/>
    </source>
</evidence>
<dbReference type="EMBL" id="PTJO01000004">
    <property type="protein sequence ID" value="RNE48723.1"/>
    <property type="molecule type" value="Genomic_DNA"/>
</dbReference>
<dbReference type="AlphaFoldDB" id="A0A3M8K676"/>
<organism evidence="1 2">
    <name type="scientific">Corynebacterium alimapuense</name>
    <dbReference type="NCBI Taxonomy" id="1576874"/>
    <lineage>
        <taxon>Bacteria</taxon>
        <taxon>Bacillati</taxon>
        <taxon>Actinomycetota</taxon>
        <taxon>Actinomycetes</taxon>
        <taxon>Mycobacteriales</taxon>
        <taxon>Corynebacteriaceae</taxon>
        <taxon>Corynebacterium</taxon>
    </lineage>
</organism>
<dbReference type="RefSeq" id="WP_123047860.1">
    <property type="nucleotide sequence ID" value="NZ_PTJO01000004.1"/>
</dbReference>
<dbReference type="OrthoDB" id="3266223at2"/>
<dbReference type="InterPro" id="IPR047681">
    <property type="entry name" value="PPA1309-like"/>
</dbReference>
<comment type="caution">
    <text evidence="1">The sequence shown here is derived from an EMBL/GenBank/DDBJ whole genome shotgun (WGS) entry which is preliminary data.</text>
</comment>
<dbReference type="NCBIfam" id="NF040618">
    <property type="entry name" value="PPA1309_fam"/>
    <property type="match status" value="1"/>
</dbReference>
<name>A0A3M8K676_9CORY</name>
<dbReference type="Proteomes" id="UP000266975">
    <property type="component" value="Unassembled WGS sequence"/>
</dbReference>
<proteinExistence type="predicted"/>
<gene>
    <name evidence="1" type="ORF">C5L39_05260</name>
</gene>
<evidence type="ECO:0000313" key="2">
    <source>
        <dbReference type="Proteomes" id="UP000266975"/>
    </source>
</evidence>
<keyword evidence="2" id="KW-1185">Reference proteome</keyword>
<sequence>MSAPESTSPALNTAMLEAVEFVHAEGWEASPTLFALVPTSLLADQLSDPDDANPLTLVVQELPEHILPGSDELGDYLSRLTWPQEIEGVVLAQEINFRDTASAGNDQDLEDEDIEASLPDSRPARLFSGVLRAEGIEVTLLQLRPTDEELEEHGPFAEDRIELRGGPGVAPGVLAALRYGLEQDPDSLD</sequence>
<reference evidence="1 2" key="1">
    <citation type="submission" date="2018-02" db="EMBL/GenBank/DDBJ databases">
        <title>Corynebacterium alimpuense sp. nov., a marine obligate actinomycete isolated from sediments of Valparaiso bay, Chile.</title>
        <authorList>
            <person name="Claverias F."/>
            <person name="Gonzales-Siles L."/>
            <person name="Salva-Serra F."/>
            <person name="Inganaes E."/>
            <person name="Molin K."/>
            <person name="Cumsille A."/>
            <person name="Undabarrena A."/>
            <person name="Couve E."/>
            <person name="Moore E.R.B."/>
            <person name="Gomila M."/>
            <person name="Camara B."/>
        </authorList>
    </citation>
    <scope>NUCLEOTIDE SEQUENCE [LARGE SCALE GENOMIC DNA]</scope>
    <source>
        <strain evidence="1 2">CCUG 69366</strain>
    </source>
</reference>